<reference evidence="2" key="1">
    <citation type="submission" date="2022-12" db="EMBL/GenBank/DDBJ databases">
        <title>Paraconexibacter alkalitolerans sp. nov. and Baekduia alba sp. nov., isolated from soil and emended description of the genera Paraconexibacter (Chun et al., 2020) and Baekduia (An et al., 2020).</title>
        <authorList>
            <person name="Vieira S."/>
            <person name="Huber K.J."/>
            <person name="Geppert A."/>
            <person name="Wolf J."/>
            <person name="Neumann-Schaal M."/>
            <person name="Muesken M."/>
            <person name="Overmann J."/>
        </authorList>
    </citation>
    <scope>NUCLEOTIDE SEQUENCE</scope>
    <source>
        <strain evidence="2">AEG42_29</strain>
    </source>
</reference>
<gene>
    <name evidence="2" type="ORF">DSM112329_03682</name>
</gene>
<dbReference type="AlphaFoldDB" id="A0AAU7AYK9"/>
<dbReference type="EMBL" id="CP114014">
    <property type="protein sequence ID" value="XAY06804.1"/>
    <property type="molecule type" value="Genomic_DNA"/>
</dbReference>
<dbReference type="Pfam" id="PF09995">
    <property type="entry name" value="MPAB_Lcp_cat"/>
    <property type="match status" value="1"/>
</dbReference>
<proteinExistence type="predicted"/>
<name>A0AAU7AYK9_9ACTN</name>
<dbReference type="InterPro" id="IPR037473">
    <property type="entry name" value="Lcp-like"/>
</dbReference>
<sequence>MFDKRGATGLASAAMSTPTIETRLRVPPALDVPEGLPAGIDLGRINNREEALRRFGTDFVHHLTDHALRGEDLAYQAYLDYKNPEIASNWGMFERALEHGIDALDDPADSLVALFDALDDVPDWVDYDQLERGAIAYWRGGAFAPMAISYAVIGAGFSMYSSTRPVLFSGRLNDPKEAGPRMVESFRWVVAAHTPGAMVRDGEGFCLTARVRMIHAAVRHVLSHSEHWDWPAWGVPINSLDQMNTQAGQFGACFVDSLRMAGIKISDREEEDIFALTRYIGWVIGVEPTILHTGVDDARMKGKLHRLIEQPADDDCRDVVHSIIDFSTEKPPGDVEILPAPVAAFMTTERRRKLAYGLIASWLPEFVDGLGVEMTNWRFVLPTVRPFMAAKERVTRPRATLESDRKITMKTISQFNAAIALPQDAEKGTELAGVDKLQQDVSANKGNVKKAPHLVRAGV</sequence>
<feature type="domain" description="ER-bound oxygenase mpaB/mpaB'/Rubber oxygenase catalytic" evidence="1">
    <location>
        <begin position="168"/>
        <end position="362"/>
    </location>
</feature>
<protein>
    <recommendedName>
        <fullName evidence="1">ER-bound oxygenase mpaB/mpaB'/Rubber oxygenase catalytic domain-containing protein</fullName>
    </recommendedName>
</protein>
<dbReference type="GO" id="GO:0016491">
    <property type="term" value="F:oxidoreductase activity"/>
    <property type="evidence" value="ECO:0007669"/>
    <property type="project" value="InterPro"/>
</dbReference>
<dbReference type="PANTHER" id="PTHR37539">
    <property type="entry name" value="SECRETED PROTEIN-RELATED"/>
    <property type="match status" value="1"/>
</dbReference>
<accession>A0AAU7AYK9</accession>
<dbReference type="PANTHER" id="PTHR37539:SF1">
    <property type="entry name" value="ER-BOUND OXYGENASE MPAB_MPAB'_RUBBER OXYGENASE CATALYTIC DOMAIN-CONTAINING PROTEIN"/>
    <property type="match status" value="1"/>
</dbReference>
<dbReference type="InterPro" id="IPR018713">
    <property type="entry name" value="MPAB/Lcp_cat_dom"/>
</dbReference>
<evidence type="ECO:0000313" key="2">
    <source>
        <dbReference type="EMBL" id="XAY06804.1"/>
    </source>
</evidence>
<evidence type="ECO:0000259" key="1">
    <source>
        <dbReference type="Pfam" id="PF09995"/>
    </source>
</evidence>
<dbReference type="KEGG" id="parq:DSM112329_03682"/>
<organism evidence="2">
    <name type="scientific">Paraconexibacter sp. AEG42_29</name>
    <dbReference type="NCBI Taxonomy" id="2997339"/>
    <lineage>
        <taxon>Bacteria</taxon>
        <taxon>Bacillati</taxon>
        <taxon>Actinomycetota</taxon>
        <taxon>Thermoleophilia</taxon>
        <taxon>Solirubrobacterales</taxon>
        <taxon>Paraconexibacteraceae</taxon>
        <taxon>Paraconexibacter</taxon>
    </lineage>
</organism>